<keyword evidence="1" id="KW-0472">Membrane</keyword>
<gene>
    <name evidence="2" type="ORF">T9A_01507</name>
</gene>
<name>A0ABR4WE89_9GAMM</name>
<feature type="transmembrane region" description="Helical" evidence="1">
    <location>
        <begin position="6"/>
        <end position="30"/>
    </location>
</feature>
<feature type="transmembrane region" description="Helical" evidence="1">
    <location>
        <begin position="68"/>
        <end position="87"/>
    </location>
</feature>
<dbReference type="RefSeq" id="WP_035246579.1">
    <property type="nucleotide sequence ID" value="NZ_ARXU01000004.1"/>
</dbReference>
<evidence type="ECO:0000256" key="1">
    <source>
        <dbReference type="SAM" id="Phobius"/>
    </source>
</evidence>
<keyword evidence="1" id="KW-0812">Transmembrane</keyword>
<dbReference type="EMBL" id="ARXU01000004">
    <property type="protein sequence ID" value="KGD61558.1"/>
    <property type="molecule type" value="Genomic_DNA"/>
</dbReference>
<reference evidence="2 3" key="1">
    <citation type="submission" date="2012-09" db="EMBL/GenBank/DDBJ databases">
        <title>Genome Sequence of alkane-degrading Bacterium Alcanivorax jadensis T9.</title>
        <authorList>
            <person name="Lai Q."/>
            <person name="Shao Z."/>
        </authorList>
    </citation>
    <scope>NUCLEOTIDE SEQUENCE [LARGE SCALE GENOMIC DNA]</scope>
    <source>
        <strain evidence="2 3">T9</strain>
    </source>
</reference>
<protein>
    <submittedName>
        <fullName evidence="2">Uncharacterized protein</fullName>
    </submittedName>
</protein>
<dbReference type="Proteomes" id="UP000029443">
    <property type="component" value="Unassembled WGS sequence"/>
</dbReference>
<evidence type="ECO:0000313" key="2">
    <source>
        <dbReference type="EMBL" id="KGD61558.1"/>
    </source>
</evidence>
<keyword evidence="1" id="KW-1133">Transmembrane helix</keyword>
<feature type="transmembrane region" description="Helical" evidence="1">
    <location>
        <begin position="42"/>
        <end position="62"/>
    </location>
</feature>
<sequence>MQLLNGLMTGAMFAASAYLVITLNGIANTAGEKGKKLLKNALLFLVIIPVVAGFLKGVLGLGNETASGLYIGYFAYVSGIAGVFFLAKGLRQAILEASMPKNVETEEA</sequence>
<comment type="caution">
    <text evidence="2">The sequence shown here is derived from an EMBL/GenBank/DDBJ whole genome shotgun (WGS) entry which is preliminary data.</text>
</comment>
<organism evidence="2 3">
    <name type="scientific">Alcanivorax jadensis T9</name>
    <dbReference type="NCBI Taxonomy" id="1177181"/>
    <lineage>
        <taxon>Bacteria</taxon>
        <taxon>Pseudomonadati</taxon>
        <taxon>Pseudomonadota</taxon>
        <taxon>Gammaproteobacteria</taxon>
        <taxon>Oceanospirillales</taxon>
        <taxon>Alcanivoracaceae</taxon>
        <taxon>Alcanivorax</taxon>
    </lineage>
</organism>
<accession>A0ABR4WE89</accession>
<keyword evidence="3" id="KW-1185">Reference proteome</keyword>
<evidence type="ECO:0000313" key="3">
    <source>
        <dbReference type="Proteomes" id="UP000029443"/>
    </source>
</evidence>
<proteinExistence type="predicted"/>